<proteinExistence type="predicted"/>
<sequence length="123" mass="13497">MLQIFKSAGFNKIKNKIIDPVFNENKSAKTHLNPHRYRNLSSSNSRIWIAEVERVAEEVVGAEKGVVGGEVSPGKECAGKEGCHGLLQLTVPWSELNQTVGCCCMVEARQRRVAAPAHFHALA</sequence>
<evidence type="ECO:0000313" key="2">
    <source>
        <dbReference type="Proteomes" id="UP000326396"/>
    </source>
</evidence>
<reference evidence="1 2" key="1">
    <citation type="submission" date="2019-05" db="EMBL/GenBank/DDBJ databases">
        <title>Mikania micrantha, genome provides insights into the molecular mechanism of rapid growth.</title>
        <authorList>
            <person name="Liu B."/>
        </authorList>
    </citation>
    <scope>NUCLEOTIDE SEQUENCE [LARGE SCALE GENOMIC DNA]</scope>
    <source>
        <strain evidence="1">NLD-2019</strain>
        <tissue evidence="1">Leaf</tissue>
    </source>
</reference>
<name>A0A5N6PW88_9ASTR</name>
<dbReference type="Proteomes" id="UP000326396">
    <property type="component" value="Linkage Group LG10"/>
</dbReference>
<evidence type="ECO:0000313" key="1">
    <source>
        <dbReference type="EMBL" id="KAD7117176.1"/>
    </source>
</evidence>
<gene>
    <name evidence="1" type="ORF">E3N88_04444</name>
</gene>
<protein>
    <submittedName>
        <fullName evidence="1">Uncharacterized protein</fullName>
    </submittedName>
</protein>
<accession>A0A5N6PW88</accession>
<organism evidence="1 2">
    <name type="scientific">Mikania micrantha</name>
    <name type="common">bitter vine</name>
    <dbReference type="NCBI Taxonomy" id="192012"/>
    <lineage>
        <taxon>Eukaryota</taxon>
        <taxon>Viridiplantae</taxon>
        <taxon>Streptophyta</taxon>
        <taxon>Embryophyta</taxon>
        <taxon>Tracheophyta</taxon>
        <taxon>Spermatophyta</taxon>
        <taxon>Magnoliopsida</taxon>
        <taxon>eudicotyledons</taxon>
        <taxon>Gunneridae</taxon>
        <taxon>Pentapetalae</taxon>
        <taxon>asterids</taxon>
        <taxon>campanulids</taxon>
        <taxon>Asterales</taxon>
        <taxon>Asteraceae</taxon>
        <taxon>Asteroideae</taxon>
        <taxon>Heliantheae alliance</taxon>
        <taxon>Eupatorieae</taxon>
        <taxon>Mikania</taxon>
    </lineage>
</organism>
<comment type="caution">
    <text evidence="1">The sequence shown here is derived from an EMBL/GenBank/DDBJ whole genome shotgun (WGS) entry which is preliminary data.</text>
</comment>
<dbReference type="EMBL" id="SZYD01000002">
    <property type="protein sequence ID" value="KAD7117176.1"/>
    <property type="molecule type" value="Genomic_DNA"/>
</dbReference>
<keyword evidence="2" id="KW-1185">Reference proteome</keyword>
<dbReference type="AlphaFoldDB" id="A0A5N6PW88"/>